<organism evidence="2 3">
    <name type="scientific">Haloferula sargassicola</name>
    <dbReference type="NCBI Taxonomy" id="490096"/>
    <lineage>
        <taxon>Bacteria</taxon>
        <taxon>Pseudomonadati</taxon>
        <taxon>Verrucomicrobiota</taxon>
        <taxon>Verrucomicrobiia</taxon>
        <taxon>Verrucomicrobiales</taxon>
        <taxon>Verrucomicrobiaceae</taxon>
        <taxon>Haloferula</taxon>
    </lineage>
</organism>
<keyword evidence="3" id="KW-1185">Reference proteome</keyword>
<dbReference type="Proteomes" id="UP001476282">
    <property type="component" value="Unassembled WGS sequence"/>
</dbReference>
<keyword evidence="1" id="KW-0732">Signal</keyword>
<protein>
    <submittedName>
        <fullName evidence="2">Uncharacterized protein</fullName>
    </submittedName>
</protein>
<reference evidence="2 3" key="1">
    <citation type="submission" date="2024-02" db="EMBL/GenBank/DDBJ databases">
        <title>Haloferula sargassicola NBRC 104335.</title>
        <authorList>
            <person name="Ichikawa N."/>
            <person name="Katano-Makiyama Y."/>
            <person name="Hidaka K."/>
        </authorList>
    </citation>
    <scope>NUCLEOTIDE SEQUENCE [LARGE SCALE GENOMIC DNA]</scope>
    <source>
        <strain evidence="2 3">NBRC 104335</strain>
    </source>
</reference>
<name>A0ABP9UUR6_9BACT</name>
<proteinExistence type="predicted"/>
<sequence length="847" mass="87097">MKTPRLLLVAAWWTCIAGSGSAQVLFSDSFDRADSRNIDATLDGITDNTGSNLAAGGVYSLPHLDPNNAAPTFGEPDADAANGGGARIIGNALQLATGPGTSNAAINHNFINPEILAAGGFSVSLDVTAYPNTLFEYGGAFAIGMSQTEIATAGDAITGTSRMTGAFGQGIGAAVPTAALADFWIAVRGNNTLAWGSNTGLVQGVTGLGTRTGTIRVKFEVPDFNLGSTVNYEVFFNGVSRGIGSFVWSGTDENYIGIDSRDGTGVTFDNLEIKTLSTEILMSAAPLTVSSFGASETVLLDWSVDGDLPSGATYRILNGDLALIDSGSAATGSGFFETQIDGREGDETFTIELLDTSLSLVATTTATVIATAPQIDVTQSAVRLDANGPAGLVTILYDGSLFPADGSYEITDDNAAAVEYLIPTTGALEPPLYFDMNVDPAQGSVTFTVVFKDVDGTVFDTREFTVAAAASAPAVSTVLFADDYSRYADSPDPFDIDSSTTGMSGSLAPLDYLEVYEANDQSAEGLPKPDSIQISTFDSLQVASGPGMSCWALDHNFIDSQIAADGTLSISAVTYSIVQDPPDDMPDRYFGFGMGMSADEVALMGDEAGTANIGPRGSVAVNVSRGMSDFHVSVAATDMVQVFANGILVADFPVDGDGIFGNGGVEPSGVALRADIAFEDPVNLAAGTFAFYKVYCDGLLVTSGYFKLTHSAANYVVFSGRAMSHVEMDDLVIGTVSSADLAYPGNPADDLPAVAIGNAVTAGGVVTGFDLAVGGAPGVFYELQKSPDLAGFTGWGTPGDGVGGYPSATISGAADGSGELLFPNVAPRAGAGTTGFIRAVSFHWPAP</sequence>
<dbReference type="RefSeq" id="WP_353568573.1">
    <property type="nucleotide sequence ID" value="NZ_BAABRI010000026.1"/>
</dbReference>
<evidence type="ECO:0000313" key="2">
    <source>
        <dbReference type="EMBL" id="GAA5484477.1"/>
    </source>
</evidence>
<gene>
    <name evidence="2" type="ORF">Hsar01_03721</name>
</gene>
<dbReference type="EMBL" id="BAABRI010000026">
    <property type="protein sequence ID" value="GAA5484477.1"/>
    <property type="molecule type" value="Genomic_DNA"/>
</dbReference>
<feature type="chain" id="PRO_5045943800" evidence="1">
    <location>
        <begin position="23"/>
        <end position="847"/>
    </location>
</feature>
<accession>A0ABP9UUR6</accession>
<evidence type="ECO:0000313" key="3">
    <source>
        <dbReference type="Proteomes" id="UP001476282"/>
    </source>
</evidence>
<comment type="caution">
    <text evidence="2">The sequence shown here is derived from an EMBL/GenBank/DDBJ whole genome shotgun (WGS) entry which is preliminary data.</text>
</comment>
<feature type="signal peptide" evidence="1">
    <location>
        <begin position="1"/>
        <end position="22"/>
    </location>
</feature>
<evidence type="ECO:0000256" key="1">
    <source>
        <dbReference type="SAM" id="SignalP"/>
    </source>
</evidence>